<proteinExistence type="predicted"/>
<sequence length="431" mass="48228">MHMRDVSKYQDHYQEHDSPDSFLKSSDIVSGLHGIKHHDDVFTDALFWNQNSDVTVVCFNGAGAPAGGVRPGFNGTSMFNSWKNANRANFLFLHDATIYAHEILTLAWYSGSRDFDYQEQLEPIIRKFVSINRPRHLIFFGVSGGGHAALNFSARFPGSIAVAGNPQTNIDHYLDWAKNKYYETCWTDPNNPQAIDTSALRHDLVQTYGAKSMNFAYCLVNIDDGHHVEDHLIPLIEASHRHLNVRTLLRHWGTGHTASPPQYLLEFFDELVHRRRSGEVFPDVKGARLLESRSDVSAVVHSQGHPLAVPLFAGQMLTTSPLTFSLPMLVKGTLELTATVKSEQGDPAMVPVEFRTRGPRADRYIYGLTVTKTGYSTRMPWRPGTPSKLRVYIPMDLAVDAVTFYPPASSPVTIEELHLVAHAFEDPSAKS</sequence>
<accession>A0ABP8X4X2</accession>
<organism evidence="2 3">
    <name type="scientific">Kocuria gwangalliensis</name>
    <dbReference type="NCBI Taxonomy" id="501592"/>
    <lineage>
        <taxon>Bacteria</taxon>
        <taxon>Bacillati</taxon>
        <taxon>Actinomycetota</taxon>
        <taxon>Actinomycetes</taxon>
        <taxon>Micrococcales</taxon>
        <taxon>Micrococcaceae</taxon>
        <taxon>Kocuria</taxon>
    </lineage>
</organism>
<gene>
    <name evidence="2" type="ORF">GCM10025781_19090</name>
</gene>
<dbReference type="SUPFAM" id="SSF53474">
    <property type="entry name" value="alpha/beta-Hydrolases"/>
    <property type="match status" value="1"/>
</dbReference>
<name>A0ABP8X4X2_9MICC</name>
<dbReference type="InterPro" id="IPR029058">
    <property type="entry name" value="AB_hydrolase_fold"/>
</dbReference>
<evidence type="ECO:0000256" key="1">
    <source>
        <dbReference type="SAM" id="MobiDB-lite"/>
    </source>
</evidence>
<reference evidence="3" key="1">
    <citation type="journal article" date="2019" name="Int. J. Syst. Evol. Microbiol.">
        <title>The Global Catalogue of Microorganisms (GCM) 10K type strain sequencing project: providing services to taxonomists for standard genome sequencing and annotation.</title>
        <authorList>
            <consortium name="The Broad Institute Genomics Platform"/>
            <consortium name="The Broad Institute Genome Sequencing Center for Infectious Disease"/>
            <person name="Wu L."/>
            <person name="Ma J."/>
        </authorList>
    </citation>
    <scope>NUCLEOTIDE SEQUENCE [LARGE SCALE GENOMIC DNA]</scope>
    <source>
        <strain evidence="3">JCM 18958</strain>
    </source>
</reference>
<evidence type="ECO:0008006" key="4">
    <source>
        <dbReference type="Google" id="ProtNLM"/>
    </source>
</evidence>
<feature type="region of interest" description="Disordered" evidence="1">
    <location>
        <begin position="1"/>
        <end position="20"/>
    </location>
</feature>
<keyword evidence="3" id="KW-1185">Reference proteome</keyword>
<dbReference type="Proteomes" id="UP001501446">
    <property type="component" value="Unassembled WGS sequence"/>
</dbReference>
<dbReference type="Gene3D" id="3.40.50.1820">
    <property type="entry name" value="alpha/beta hydrolase"/>
    <property type="match status" value="1"/>
</dbReference>
<feature type="compositionally biased region" description="Basic and acidic residues" evidence="1">
    <location>
        <begin position="1"/>
        <end position="19"/>
    </location>
</feature>
<protein>
    <recommendedName>
        <fullName evidence="4">Peptidase S9 prolyl oligopeptidase catalytic domain-containing protein</fullName>
    </recommendedName>
</protein>
<dbReference type="EMBL" id="BAABLN010000030">
    <property type="protein sequence ID" value="GAA4700919.1"/>
    <property type="molecule type" value="Genomic_DNA"/>
</dbReference>
<comment type="caution">
    <text evidence="2">The sequence shown here is derived from an EMBL/GenBank/DDBJ whole genome shotgun (WGS) entry which is preliminary data.</text>
</comment>
<evidence type="ECO:0000313" key="3">
    <source>
        <dbReference type="Proteomes" id="UP001501446"/>
    </source>
</evidence>
<evidence type="ECO:0000313" key="2">
    <source>
        <dbReference type="EMBL" id="GAA4700919.1"/>
    </source>
</evidence>